<dbReference type="Proteomes" id="UP001157109">
    <property type="component" value="Unassembled WGS sequence"/>
</dbReference>
<feature type="transmembrane region" description="Helical" evidence="6">
    <location>
        <begin position="272"/>
        <end position="301"/>
    </location>
</feature>
<keyword evidence="4 6" id="KW-1133">Transmembrane helix</keyword>
<feature type="transmembrane region" description="Helical" evidence="6">
    <location>
        <begin position="56"/>
        <end position="78"/>
    </location>
</feature>
<dbReference type="PANTHER" id="PTHR30250:SF26">
    <property type="entry name" value="PSMA PROTEIN"/>
    <property type="match status" value="1"/>
</dbReference>
<dbReference type="EMBL" id="BSUJ01000001">
    <property type="protein sequence ID" value="GMA20584.1"/>
    <property type="molecule type" value="Genomic_DNA"/>
</dbReference>
<feature type="transmembrane region" description="Helical" evidence="6">
    <location>
        <begin position="322"/>
        <end position="347"/>
    </location>
</feature>
<keyword evidence="2" id="KW-1003">Cell membrane</keyword>
<feature type="transmembrane region" description="Helical" evidence="6">
    <location>
        <begin position="99"/>
        <end position="121"/>
    </location>
</feature>
<evidence type="ECO:0000256" key="1">
    <source>
        <dbReference type="ARBA" id="ARBA00004651"/>
    </source>
</evidence>
<keyword evidence="3 6" id="KW-0812">Transmembrane</keyword>
<sequence>MSAPEVQPSQGSSSARTIGLGAIWNVGAYLLPQVMTLALSVLVARTLGPTEQGVQSYLMFIAMTVGTIFGLGLPSAVEQAVSRYVGEGRPALVRAFGHWAVRSTAIPAVLSFVTVWGIGQLQYTEWAYAWVAAAVAGAMVTTHAVVAQGLNGLHEFRTPSGIGVSCQLVAAFGCVFVLLTGGGVAEFVAVQAAGMVASAVLTMSAFLRHLPRAGETGPGEVQPDRPMLREASHAALRFATISGVVVLLDTIVARRSEFVFLALFHHDRPTEIAFYSVAFAAAIAVAQVPAALVSVALPVVSRLIASGDHARVRTGYHSAQRLLLMLSAPAAGLLLGCGGALVLLAYGHEYEKSAHLLLIATIAPVLFGPIGSLASASLLGSGVPRAAVRAQLVAATVTVVADVALIWPFASYGAAVAGGLGILAGTASLMHQARRRLEVPAVGAEVWTKVVLTIVAAALPGALLTLVVGSHELVVLLVGGVGGLICVGLTWTIIRPLTGDHLAMVSAVVSRLPARGRRVLESFVSYEGRRRG</sequence>
<reference evidence="8" key="1">
    <citation type="journal article" date="2019" name="Int. J. Syst. Evol. Microbiol.">
        <title>The Global Catalogue of Microorganisms (GCM) 10K type strain sequencing project: providing services to taxonomists for standard genome sequencing and annotation.</title>
        <authorList>
            <consortium name="The Broad Institute Genomics Platform"/>
            <consortium name="The Broad Institute Genome Sequencing Center for Infectious Disease"/>
            <person name="Wu L."/>
            <person name="Ma J."/>
        </authorList>
    </citation>
    <scope>NUCLEOTIDE SEQUENCE [LARGE SCALE GENOMIC DNA]</scope>
    <source>
        <strain evidence="8">NBRC 105830</strain>
    </source>
</reference>
<name>A0ABQ6HSR9_9MICO</name>
<evidence type="ECO:0000256" key="3">
    <source>
        <dbReference type="ARBA" id="ARBA00022692"/>
    </source>
</evidence>
<accession>A0ABQ6HSR9</accession>
<evidence type="ECO:0000313" key="8">
    <source>
        <dbReference type="Proteomes" id="UP001157109"/>
    </source>
</evidence>
<keyword evidence="8" id="KW-1185">Reference proteome</keyword>
<comment type="subcellular location">
    <subcellularLocation>
        <location evidence="1">Cell membrane</location>
        <topology evidence="1">Multi-pass membrane protein</topology>
    </subcellularLocation>
</comment>
<feature type="transmembrane region" description="Helical" evidence="6">
    <location>
        <begin position="162"/>
        <end position="181"/>
    </location>
</feature>
<keyword evidence="5 6" id="KW-0472">Membrane</keyword>
<protein>
    <recommendedName>
        <fullName evidence="9">Polysaccharide biosynthesis protein</fullName>
    </recommendedName>
</protein>
<dbReference type="RefSeq" id="WP_241444109.1">
    <property type="nucleotide sequence ID" value="NZ_BSUJ01000001.1"/>
</dbReference>
<feature type="transmembrane region" description="Helical" evidence="6">
    <location>
        <begin position="450"/>
        <end position="468"/>
    </location>
</feature>
<evidence type="ECO:0000256" key="6">
    <source>
        <dbReference type="SAM" id="Phobius"/>
    </source>
</evidence>
<gene>
    <name evidence="7" type="ORF">GCM10025862_26050</name>
</gene>
<feature type="transmembrane region" description="Helical" evidence="6">
    <location>
        <begin position="474"/>
        <end position="494"/>
    </location>
</feature>
<evidence type="ECO:0000256" key="2">
    <source>
        <dbReference type="ARBA" id="ARBA00022475"/>
    </source>
</evidence>
<proteinExistence type="predicted"/>
<dbReference type="InterPro" id="IPR002797">
    <property type="entry name" value="Polysacc_synth"/>
</dbReference>
<organism evidence="7 8">
    <name type="scientific">Arsenicicoccus piscis</name>
    <dbReference type="NCBI Taxonomy" id="673954"/>
    <lineage>
        <taxon>Bacteria</taxon>
        <taxon>Bacillati</taxon>
        <taxon>Actinomycetota</taxon>
        <taxon>Actinomycetes</taxon>
        <taxon>Micrococcales</taxon>
        <taxon>Intrasporangiaceae</taxon>
        <taxon>Arsenicicoccus</taxon>
    </lineage>
</organism>
<evidence type="ECO:0000313" key="7">
    <source>
        <dbReference type="EMBL" id="GMA20584.1"/>
    </source>
</evidence>
<evidence type="ECO:0008006" key="9">
    <source>
        <dbReference type="Google" id="ProtNLM"/>
    </source>
</evidence>
<feature type="transmembrane region" description="Helical" evidence="6">
    <location>
        <begin position="21"/>
        <end position="44"/>
    </location>
</feature>
<evidence type="ECO:0000256" key="5">
    <source>
        <dbReference type="ARBA" id="ARBA00023136"/>
    </source>
</evidence>
<evidence type="ECO:0000256" key="4">
    <source>
        <dbReference type="ARBA" id="ARBA00022989"/>
    </source>
</evidence>
<feature type="transmembrane region" description="Helical" evidence="6">
    <location>
        <begin position="412"/>
        <end position="430"/>
    </location>
</feature>
<dbReference type="PANTHER" id="PTHR30250">
    <property type="entry name" value="PST FAMILY PREDICTED COLANIC ACID TRANSPORTER"/>
    <property type="match status" value="1"/>
</dbReference>
<feature type="transmembrane region" description="Helical" evidence="6">
    <location>
        <begin position="234"/>
        <end position="252"/>
    </location>
</feature>
<dbReference type="Pfam" id="PF01943">
    <property type="entry name" value="Polysacc_synt"/>
    <property type="match status" value="1"/>
</dbReference>
<feature type="transmembrane region" description="Helical" evidence="6">
    <location>
        <begin position="127"/>
        <end position="150"/>
    </location>
</feature>
<dbReference type="InterPro" id="IPR050833">
    <property type="entry name" value="Poly_Biosynth_Transport"/>
</dbReference>
<feature type="transmembrane region" description="Helical" evidence="6">
    <location>
        <begin position="353"/>
        <end position="374"/>
    </location>
</feature>
<comment type="caution">
    <text evidence="7">The sequence shown here is derived from an EMBL/GenBank/DDBJ whole genome shotgun (WGS) entry which is preliminary data.</text>
</comment>